<feature type="domain" description="AMP-dependent synthetase/ligase" evidence="6">
    <location>
        <begin position="27"/>
        <end position="386"/>
    </location>
</feature>
<evidence type="ECO:0000313" key="8">
    <source>
        <dbReference type="EMBL" id="CAB4832847.1"/>
    </source>
</evidence>
<evidence type="ECO:0000256" key="1">
    <source>
        <dbReference type="ARBA" id="ARBA00006432"/>
    </source>
</evidence>
<feature type="domain" description="AMP-binding enzyme C-terminal" evidence="7">
    <location>
        <begin position="437"/>
        <end position="514"/>
    </location>
</feature>
<evidence type="ECO:0000256" key="3">
    <source>
        <dbReference type="ARBA" id="ARBA00022741"/>
    </source>
</evidence>
<dbReference type="GO" id="GO:0005524">
    <property type="term" value="F:ATP binding"/>
    <property type="evidence" value="ECO:0007669"/>
    <property type="project" value="UniProtKB-KW"/>
</dbReference>
<comment type="similarity">
    <text evidence="1">Belongs to the ATP-dependent AMP-binding enzyme family.</text>
</comment>
<dbReference type="PROSITE" id="PS00455">
    <property type="entry name" value="AMP_BINDING"/>
    <property type="match status" value="1"/>
</dbReference>
<dbReference type="EMBL" id="CAFABE010000079">
    <property type="protein sequence ID" value="CAB4832847.1"/>
    <property type="molecule type" value="Genomic_DNA"/>
</dbReference>
<dbReference type="GO" id="GO:0005324">
    <property type="term" value="F:long-chain fatty acid transmembrane transporter activity"/>
    <property type="evidence" value="ECO:0007669"/>
    <property type="project" value="TreeGrafter"/>
</dbReference>
<accession>A0A6J7RDL9</accession>
<dbReference type="GO" id="GO:0044539">
    <property type="term" value="P:long-chain fatty acid import into cell"/>
    <property type="evidence" value="ECO:0007669"/>
    <property type="project" value="TreeGrafter"/>
</dbReference>
<keyword evidence="3" id="KW-0547">Nucleotide-binding</keyword>
<dbReference type="EMBL" id="CAFBPM010000013">
    <property type="protein sequence ID" value="CAB5026862.1"/>
    <property type="molecule type" value="Genomic_DNA"/>
</dbReference>
<dbReference type="EMBL" id="CAFBLT010000001">
    <property type="protein sequence ID" value="CAB4864631.1"/>
    <property type="molecule type" value="Genomic_DNA"/>
</dbReference>
<dbReference type="InterPro" id="IPR000873">
    <property type="entry name" value="AMP-dep_synth/lig_dom"/>
</dbReference>
<evidence type="ECO:0000256" key="5">
    <source>
        <dbReference type="SAM" id="MobiDB-lite"/>
    </source>
</evidence>
<organism evidence="10">
    <name type="scientific">freshwater metagenome</name>
    <dbReference type="NCBI Taxonomy" id="449393"/>
    <lineage>
        <taxon>unclassified sequences</taxon>
        <taxon>metagenomes</taxon>
        <taxon>ecological metagenomes</taxon>
    </lineage>
</organism>
<dbReference type="Pfam" id="PF13193">
    <property type="entry name" value="AMP-binding_C"/>
    <property type="match status" value="1"/>
</dbReference>
<dbReference type="PANTHER" id="PTHR43107:SF15">
    <property type="entry name" value="FATTY ACID TRANSPORT PROTEIN 3, ISOFORM A"/>
    <property type="match status" value="1"/>
</dbReference>
<dbReference type="PANTHER" id="PTHR43107">
    <property type="entry name" value="LONG-CHAIN FATTY ACID TRANSPORT PROTEIN"/>
    <property type="match status" value="1"/>
</dbReference>
<evidence type="ECO:0000313" key="10">
    <source>
        <dbReference type="EMBL" id="CAB5026862.1"/>
    </source>
</evidence>
<keyword evidence="2" id="KW-0436">Ligase</keyword>
<evidence type="ECO:0000313" key="9">
    <source>
        <dbReference type="EMBL" id="CAB4864631.1"/>
    </source>
</evidence>
<evidence type="ECO:0000259" key="7">
    <source>
        <dbReference type="Pfam" id="PF13193"/>
    </source>
</evidence>
<evidence type="ECO:0000256" key="2">
    <source>
        <dbReference type="ARBA" id="ARBA00022598"/>
    </source>
</evidence>
<name>A0A6J7RDL9_9ZZZZ</name>
<dbReference type="SUPFAM" id="SSF56801">
    <property type="entry name" value="Acetyl-CoA synthetase-like"/>
    <property type="match status" value="1"/>
</dbReference>
<dbReference type="GO" id="GO:0004467">
    <property type="term" value="F:long-chain fatty acid-CoA ligase activity"/>
    <property type="evidence" value="ECO:0007669"/>
    <property type="project" value="TreeGrafter"/>
</dbReference>
<dbReference type="InterPro" id="IPR025110">
    <property type="entry name" value="AMP-bd_C"/>
</dbReference>
<dbReference type="InterPro" id="IPR042099">
    <property type="entry name" value="ANL_N_sf"/>
</dbReference>
<sequence>MGLMVDTSTIAGLIHARQDDENVGILSADGDLTHSRVVELAAQRGTWLAKNRLPGPFHIAVLSDNSVEYLLWLEAAALVGACVVGANTTHRGDELARDLAHTECQLLITSPSYSPLVAGLDLGPALGTVHEDNQRVLTLGSDGFYENLLPFEGARASDLPSDDISASTLGYLLFTSGTSGAPKAVKCSQGRLAMISGIVAQMYALTPDDVCYAAMPLFHSNALMAGWGPSLAGASAVAVPSTERFSASGFLPDVRRFGVTYFNYVGKPLSYILATAQQDDDAKNTLRQCFGNEAAPDDIDRFAQRFGCAVAEAYGSSEGGANVARTPDSPPGALGRAPEGTLVLDPETGAECPPAQFDESGRLLNAEACIGELVSLSGGQSFEGYWQNEEAMEARLRDGYYWTGDLAYRDEAGFFYFAGRDHDWMRVDGENFAAAPIERILQRHDDIVIAAVYAVPDETVGDQPMTAVEYAKDPKDFNPEAFSEFLSHQEDLGTKWAPKYIRVMSTLPKTATSKVIKKSLRAERWNTPERVWWRPTKDLSYVLLSPEEAVQLNELVQDRVL</sequence>
<keyword evidence="4" id="KW-0067">ATP-binding</keyword>
<dbReference type="Gene3D" id="3.40.50.12780">
    <property type="entry name" value="N-terminal domain of ligase-like"/>
    <property type="match status" value="1"/>
</dbReference>
<dbReference type="Gene3D" id="3.30.300.30">
    <property type="match status" value="1"/>
</dbReference>
<evidence type="ECO:0000256" key="4">
    <source>
        <dbReference type="ARBA" id="ARBA00022840"/>
    </source>
</evidence>
<feature type="region of interest" description="Disordered" evidence="5">
    <location>
        <begin position="318"/>
        <end position="338"/>
    </location>
</feature>
<protein>
    <submittedName>
        <fullName evidence="10">Unannotated protein</fullName>
    </submittedName>
</protein>
<reference evidence="10" key="1">
    <citation type="submission" date="2020-05" db="EMBL/GenBank/DDBJ databases">
        <authorList>
            <person name="Chiriac C."/>
            <person name="Salcher M."/>
            <person name="Ghai R."/>
            <person name="Kavagutti S V."/>
        </authorList>
    </citation>
    <scope>NUCLEOTIDE SEQUENCE</scope>
</reference>
<dbReference type="GO" id="GO:0005886">
    <property type="term" value="C:plasma membrane"/>
    <property type="evidence" value="ECO:0007669"/>
    <property type="project" value="TreeGrafter"/>
</dbReference>
<dbReference type="Pfam" id="PF00501">
    <property type="entry name" value="AMP-binding"/>
    <property type="match status" value="1"/>
</dbReference>
<dbReference type="InterPro" id="IPR045851">
    <property type="entry name" value="AMP-bd_C_sf"/>
</dbReference>
<dbReference type="AlphaFoldDB" id="A0A6J7RDL9"/>
<proteinExistence type="inferred from homology"/>
<dbReference type="InterPro" id="IPR020845">
    <property type="entry name" value="AMP-binding_CS"/>
</dbReference>
<evidence type="ECO:0000259" key="6">
    <source>
        <dbReference type="Pfam" id="PF00501"/>
    </source>
</evidence>
<gene>
    <name evidence="8" type="ORF">UFOPK3164_01384</name>
    <name evidence="9" type="ORF">UFOPK3427_00411</name>
    <name evidence="10" type="ORF">UFOPK4112_01284</name>
</gene>